<dbReference type="GO" id="GO:0003677">
    <property type="term" value="F:DNA binding"/>
    <property type="evidence" value="ECO:0007669"/>
    <property type="project" value="UniProtKB-UniRule"/>
</dbReference>
<dbReference type="Gene3D" id="1.10.10.41">
    <property type="entry name" value="Yeast DNA topoisomerase - domain 1"/>
    <property type="match status" value="1"/>
</dbReference>
<dbReference type="SUPFAM" id="SSF56741">
    <property type="entry name" value="Eukaryotic DNA topoisomerase I, N-terminal DNA-binding fragment"/>
    <property type="match status" value="1"/>
</dbReference>
<dbReference type="InterPro" id="IPR014727">
    <property type="entry name" value="TopoI_cat_a/b-sub_euk"/>
</dbReference>
<dbReference type="Gene3D" id="1.10.132.10">
    <property type="match status" value="1"/>
</dbReference>
<gene>
    <name evidence="12" type="ORF">Zmor_013457</name>
</gene>
<dbReference type="EC" id="5.6.2.1" evidence="3"/>
<dbReference type="GO" id="GO:0006265">
    <property type="term" value="P:DNA topological change"/>
    <property type="evidence" value="ECO:0007669"/>
    <property type="project" value="UniProtKB-UniRule"/>
</dbReference>
<evidence type="ECO:0000256" key="9">
    <source>
        <dbReference type="PROSITE-ProRule" id="PRU01382"/>
    </source>
</evidence>
<keyword evidence="6 9" id="KW-0238">DNA-binding</keyword>
<evidence type="ECO:0000313" key="12">
    <source>
        <dbReference type="EMBL" id="KAJ3654259.1"/>
    </source>
</evidence>
<dbReference type="InterPro" id="IPR014711">
    <property type="entry name" value="TopoI_cat_a-hlx-sub_euk"/>
</dbReference>
<dbReference type="InterPro" id="IPR013500">
    <property type="entry name" value="TopoI_cat_euk"/>
</dbReference>
<dbReference type="Proteomes" id="UP001168821">
    <property type="component" value="Unassembled WGS sequence"/>
</dbReference>
<evidence type="ECO:0000256" key="5">
    <source>
        <dbReference type="ARBA" id="ARBA00023029"/>
    </source>
</evidence>
<dbReference type="EMBL" id="JALNTZ010000004">
    <property type="protein sequence ID" value="KAJ3654259.1"/>
    <property type="molecule type" value="Genomic_DNA"/>
</dbReference>
<evidence type="ECO:0000256" key="3">
    <source>
        <dbReference type="ARBA" id="ARBA00012891"/>
    </source>
</evidence>
<dbReference type="SUPFAM" id="SSF56349">
    <property type="entry name" value="DNA breaking-rejoining enzymes"/>
    <property type="match status" value="1"/>
</dbReference>
<name>A0AA38IFQ8_9CUCU</name>
<comment type="caution">
    <text evidence="12">The sequence shown here is derived from an EMBL/GenBank/DDBJ whole genome shotgun (WGS) entry which is preliminary data.</text>
</comment>
<accession>A0AA38IFQ8</accession>
<dbReference type="Pfam" id="PF02919">
    <property type="entry name" value="Topoisom_I_N"/>
    <property type="match status" value="1"/>
</dbReference>
<proteinExistence type="inferred from homology"/>
<reference evidence="12" key="1">
    <citation type="journal article" date="2023" name="G3 (Bethesda)">
        <title>Whole genome assemblies of Zophobas morio and Tenebrio molitor.</title>
        <authorList>
            <person name="Kaur S."/>
            <person name="Stinson S.A."/>
            <person name="diCenzo G.C."/>
        </authorList>
    </citation>
    <scope>NUCLEOTIDE SEQUENCE</scope>
    <source>
        <strain evidence="12">QUZm001</strain>
    </source>
</reference>
<comment type="catalytic activity">
    <reaction evidence="1 9">
        <text>ATP-independent breakage of single-stranded DNA, followed by passage and rejoining.</text>
        <dbReference type="EC" id="5.6.2.1"/>
    </reaction>
</comment>
<evidence type="ECO:0000256" key="7">
    <source>
        <dbReference type="ARBA" id="ARBA00023235"/>
    </source>
</evidence>
<keyword evidence="5 9" id="KW-0799">Topoisomerase</keyword>
<dbReference type="Gene3D" id="2.170.11.10">
    <property type="entry name" value="DNA Topoisomerase I, domain 2"/>
    <property type="match status" value="1"/>
</dbReference>
<dbReference type="InterPro" id="IPR001631">
    <property type="entry name" value="TopoI"/>
</dbReference>
<dbReference type="PROSITE" id="PS52038">
    <property type="entry name" value="TOPO_IB_2"/>
    <property type="match status" value="1"/>
</dbReference>
<evidence type="ECO:0000256" key="1">
    <source>
        <dbReference type="ARBA" id="ARBA00000213"/>
    </source>
</evidence>
<evidence type="ECO:0000256" key="4">
    <source>
        <dbReference type="ARBA" id="ARBA00019632"/>
    </source>
</evidence>
<keyword evidence="7 9" id="KW-0413">Isomerase</keyword>
<dbReference type="GO" id="GO:0006260">
    <property type="term" value="P:DNA replication"/>
    <property type="evidence" value="ECO:0007669"/>
    <property type="project" value="TreeGrafter"/>
</dbReference>
<dbReference type="InterPro" id="IPR051062">
    <property type="entry name" value="Topoisomerase_IB"/>
</dbReference>
<feature type="region of interest" description="Disordered" evidence="10">
    <location>
        <begin position="1"/>
        <end position="31"/>
    </location>
</feature>
<dbReference type="GO" id="GO:0003917">
    <property type="term" value="F:DNA topoisomerase type I (single strand cut, ATP-independent) activity"/>
    <property type="evidence" value="ECO:0007669"/>
    <property type="project" value="UniProtKB-UniRule"/>
</dbReference>
<keyword evidence="13" id="KW-1185">Reference proteome</keyword>
<dbReference type="Gene3D" id="3.90.15.10">
    <property type="entry name" value="Topoisomerase I, Chain A, domain 3"/>
    <property type="match status" value="1"/>
</dbReference>
<evidence type="ECO:0000256" key="10">
    <source>
        <dbReference type="SAM" id="MobiDB-lite"/>
    </source>
</evidence>
<dbReference type="PANTHER" id="PTHR10290">
    <property type="entry name" value="DNA TOPOISOMERASE I"/>
    <property type="match status" value="1"/>
</dbReference>
<dbReference type="FunFam" id="1.10.10.41:FF:000001">
    <property type="entry name" value="DNA topoisomerase I"/>
    <property type="match status" value="1"/>
</dbReference>
<dbReference type="GO" id="GO:0005694">
    <property type="term" value="C:chromosome"/>
    <property type="evidence" value="ECO:0007669"/>
    <property type="project" value="InterPro"/>
</dbReference>
<feature type="domain" description="DNA topoisomerase I eukaryotic-type" evidence="11">
    <location>
        <begin position="164"/>
        <end position="504"/>
    </location>
</feature>
<dbReference type="PANTHER" id="PTHR10290:SF3">
    <property type="entry name" value="DNA TOPOISOMERASE 1"/>
    <property type="match status" value="1"/>
</dbReference>
<dbReference type="InterPro" id="IPR013030">
    <property type="entry name" value="DNA_topo_DNA_db_N_dom2"/>
</dbReference>
<dbReference type="SMART" id="SM00435">
    <property type="entry name" value="TOPEUc"/>
    <property type="match status" value="1"/>
</dbReference>
<dbReference type="AlphaFoldDB" id="A0AA38IFQ8"/>
<evidence type="ECO:0000256" key="8">
    <source>
        <dbReference type="ARBA" id="ARBA00033297"/>
    </source>
</evidence>
<evidence type="ECO:0000256" key="6">
    <source>
        <dbReference type="ARBA" id="ARBA00023125"/>
    </source>
</evidence>
<sequence length="540" mass="63437">MKRKNKSPDTQSDAKKRKTQQIENKKMKRKRTEKWKFLEHKGPFFVPEYQPLPPNLFSYSSKKVKLSPKSEQVATLYAKMLNTKCVEEKTFQENFFNDWRQVMTRNEKMAINDLTKCDFSLIQEYLQNEKINKKDAKIDDEYGFCNMDGEKTEVIGFKMQGPGLFVGRGGHPKMGTLKKGVRPEDITINCSEDSKIPEPPKGHKWKKVVHDKTVSWLAKWYDDVTNGERYMLAKSTNIKKKKQTQNKDQARVTKTQKNQQKFDTAHTQKCKVDQLNTQCIIDDKVQDRPDGIGCCAFRVQDVQLHKEKNNRQNVVVFTLSGKVYNEISVDDAIFRHFRLFQNMLSPEDKLFDRITPSELSNFLNCHPYHLSEKQLKTVHASVAFEILLKLFPQMFRHFNLKKPDCHQCANLAVAILFNHRKDFTNRDPATQEKFAKVRHDIHFLVSQVIKTRNAYYHQSNFPIKSTGLFEDLQSILQLNDYDLTISMSKYLDPRITMAWCLNNNVPIEKVLTKKLQEKFSWARKRRSQFFDYSNFLLRPC</sequence>
<protein>
    <recommendedName>
        <fullName evidence="4">DNA topoisomerase 1</fullName>
        <ecNumber evidence="3">5.6.2.1</ecNumber>
    </recommendedName>
    <alternativeName>
        <fullName evidence="8">DNA topoisomerase I</fullName>
    </alternativeName>
</protein>
<dbReference type="Pfam" id="PF14370">
    <property type="entry name" value="Topo_C_assoc"/>
    <property type="match status" value="1"/>
</dbReference>
<dbReference type="InterPro" id="IPR013499">
    <property type="entry name" value="TopoI_euk"/>
</dbReference>
<dbReference type="InterPro" id="IPR013034">
    <property type="entry name" value="DNA_topo_DNA_db_N_dom1"/>
</dbReference>
<feature type="region of interest" description="Disordered" evidence="10">
    <location>
        <begin position="239"/>
        <end position="260"/>
    </location>
</feature>
<dbReference type="GO" id="GO:0007059">
    <property type="term" value="P:chromosome segregation"/>
    <property type="evidence" value="ECO:0007669"/>
    <property type="project" value="TreeGrafter"/>
</dbReference>
<evidence type="ECO:0000313" key="13">
    <source>
        <dbReference type="Proteomes" id="UP001168821"/>
    </source>
</evidence>
<evidence type="ECO:0000259" key="11">
    <source>
        <dbReference type="SMART" id="SM00435"/>
    </source>
</evidence>
<comment type="similarity">
    <text evidence="2 9">Belongs to the type IB topoisomerase family.</text>
</comment>
<organism evidence="12 13">
    <name type="scientific">Zophobas morio</name>
    <dbReference type="NCBI Taxonomy" id="2755281"/>
    <lineage>
        <taxon>Eukaryota</taxon>
        <taxon>Metazoa</taxon>
        <taxon>Ecdysozoa</taxon>
        <taxon>Arthropoda</taxon>
        <taxon>Hexapoda</taxon>
        <taxon>Insecta</taxon>
        <taxon>Pterygota</taxon>
        <taxon>Neoptera</taxon>
        <taxon>Endopterygota</taxon>
        <taxon>Coleoptera</taxon>
        <taxon>Polyphaga</taxon>
        <taxon>Cucujiformia</taxon>
        <taxon>Tenebrionidae</taxon>
        <taxon>Zophobas</taxon>
    </lineage>
</organism>
<feature type="active site" description="O-(3'-phospho-DNA)-tyrosine intermediate" evidence="9">
    <location>
        <position position="490"/>
    </location>
</feature>
<dbReference type="InterPro" id="IPR036202">
    <property type="entry name" value="TopoI_DNA-bd_euk_N_sf"/>
</dbReference>
<dbReference type="Pfam" id="PF01028">
    <property type="entry name" value="Topoisom_I"/>
    <property type="match status" value="1"/>
</dbReference>
<dbReference type="InterPro" id="IPR008336">
    <property type="entry name" value="TopoI_DNA-bd_euk"/>
</dbReference>
<evidence type="ECO:0000256" key="2">
    <source>
        <dbReference type="ARBA" id="ARBA00006645"/>
    </source>
</evidence>
<dbReference type="InterPro" id="IPR011010">
    <property type="entry name" value="DNA_brk_join_enz"/>
</dbReference>
<dbReference type="GO" id="GO:0005730">
    <property type="term" value="C:nucleolus"/>
    <property type="evidence" value="ECO:0007669"/>
    <property type="project" value="TreeGrafter"/>
</dbReference>
<dbReference type="InterPro" id="IPR025834">
    <property type="entry name" value="TopoI_C_dom"/>
</dbReference>
<dbReference type="PRINTS" id="PR00416">
    <property type="entry name" value="EUTPISMRASEI"/>
</dbReference>